<gene>
    <name evidence="1" type="ORF">LCGC14_2936040</name>
</gene>
<proteinExistence type="predicted"/>
<dbReference type="EMBL" id="LAZR01058748">
    <property type="protein sequence ID" value="KKK69239.1"/>
    <property type="molecule type" value="Genomic_DNA"/>
</dbReference>
<accession>A0A0F8ZS31</accession>
<reference evidence="1" key="1">
    <citation type="journal article" date="2015" name="Nature">
        <title>Complex archaea that bridge the gap between prokaryotes and eukaryotes.</title>
        <authorList>
            <person name="Spang A."/>
            <person name="Saw J.H."/>
            <person name="Jorgensen S.L."/>
            <person name="Zaremba-Niedzwiedzka K."/>
            <person name="Martijn J."/>
            <person name="Lind A.E."/>
            <person name="van Eijk R."/>
            <person name="Schleper C."/>
            <person name="Guy L."/>
            <person name="Ettema T.J."/>
        </authorList>
    </citation>
    <scope>NUCLEOTIDE SEQUENCE</scope>
</reference>
<protein>
    <submittedName>
        <fullName evidence="1">Uncharacterized protein</fullName>
    </submittedName>
</protein>
<sequence length="122" mass="13584">MRVNTILIDHDSGERTPMIMTFRDNSPLPYIIGRHGKSYQLDETEEDENGRWAYYVTGAGTSREPYDDRGDEPPGVGVPVRMTVAEAIVYHDNCPRCGAVLCDSEEEPINLGEHRQATGCLG</sequence>
<comment type="caution">
    <text evidence="1">The sequence shown here is derived from an EMBL/GenBank/DDBJ whole genome shotgun (WGS) entry which is preliminary data.</text>
</comment>
<evidence type="ECO:0000313" key="1">
    <source>
        <dbReference type="EMBL" id="KKK69239.1"/>
    </source>
</evidence>
<name>A0A0F8ZS31_9ZZZZ</name>
<organism evidence="1">
    <name type="scientific">marine sediment metagenome</name>
    <dbReference type="NCBI Taxonomy" id="412755"/>
    <lineage>
        <taxon>unclassified sequences</taxon>
        <taxon>metagenomes</taxon>
        <taxon>ecological metagenomes</taxon>
    </lineage>
</organism>
<dbReference type="AlphaFoldDB" id="A0A0F8ZS31"/>